<keyword evidence="2" id="KW-0472">Membrane</keyword>
<dbReference type="AlphaFoldDB" id="A0A8H4W638"/>
<keyword evidence="4" id="KW-1185">Reference proteome</keyword>
<organism evidence="3 4">
    <name type="scientific">Cudoniella acicularis</name>
    <dbReference type="NCBI Taxonomy" id="354080"/>
    <lineage>
        <taxon>Eukaryota</taxon>
        <taxon>Fungi</taxon>
        <taxon>Dikarya</taxon>
        <taxon>Ascomycota</taxon>
        <taxon>Pezizomycotina</taxon>
        <taxon>Leotiomycetes</taxon>
        <taxon>Helotiales</taxon>
        <taxon>Tricladiaceae</taxon>
        <taxon>Cudoniella</taxon>
    </lineage>
</organism>
<feature type="compositionally biased region" description="Polar residues" evidence="1">
    <location>
        <begin position="57"/>
        <end position="80"/>
    </location>
</feature>
<comment type="caution">
    <text evidence="3">The sequence shown here is derived from an EMBL/GenBank/DDBJ whole genome shotgun (WGS) entry which is preliminary data.</text>
</comment>
<protein>
    <submittedName>
        <fullName evidence="3">Uncharacterized protein</fullName>
    </submittedName>
</protein>
<evidence type="ECO:0000313" key="3">
    <source>
        <dbReference type="EMBL" id="KAF4633090.1"/>
    </source>
</evidence>
<gene>
    <name evidence="3" type="ORF">G7Y89_g5031</name>
</gene>
<feature type="region of interest" description="Disordered" evidence="1">
    <location>
        <begin position="446"/>
        <end position="503"/>
    </location>
</feature>
<sequence length="830" mass="92317">MAGNPEQDARANPVGGMEATPEPDAEAAPLGGVAGTPDASPHNGEQPVGNEAVSPLNAYQKTYVDDTQPNSGPHSKSLSRPKSGYWHRRCGKKKGDIEPGTATPANDSTPNKEILDVLRKSIYTKHKWKRMFGKLGEQEAILVFERLHLENIRQHQLELLIRARGQPGEENANDELRPKLLGQAENDPHNATPQQSRREIHGLLHDYRQAIDDFEFLRRLPKSTLVETREFKEYLQDTGISIIGIGQQRIKRGTKYFRTAFQLSLYIGIQLCFATLGGLFLIVPLIIMVYVPGRTASVVTTCVSVFVFALTLAVWSLISRILELGLITLNGLELGRFEAKDIVGATAAYAAVLAIFVGATSKCEFVCSSIGELEAHRQLSKDRCGGCPKSLKVRMAFFCNPETPPINKIGLARMDPKTFAKPAPPPELAEAAGNRIYGHAIAPSAEILSHPPQPHNVNGENTSKKYKTRPKPRKEHQNSSSRASPTPPLSPPASTAGSSITNDDRKFDGPIIVPLAKLQQLVQLCTDVLRESRGLNPEPDLERGERRSQDLHIGLDISLTEEKQIAFAWPGIGTDDPRYKHMMLIWDEVEPFQLKRVPVMAEHELSPDSEFAAYRTVDDLYSNAGGGPISKEDRASALAWRVMRYKAWHLEWSSILIVCCYSYAKDADCSIGMILEHCYWNKVLAQPESLNHMDYLNHVQSVIKSLFILNFVFSCSELSPVPERYPSAIIGTIFSERPESLLGIRVSAMFRLLHIAYSDYRNLDLDCASGSTLRIDDLNINSLRSIGNLSIVWTDVVEDHLKLDLNNMTLSVIWEPQYSDSSLIGRFQKS</sequence>
<feature type="transmembrane region" description="Helical" evidence="2">
    <location>
        <begin position="296"/>
        <end position="318"/>
    </location>
</feature>
<feature type="transmembrane region" description="Helical" evidence="2">
    <location>
        <begin position="265"/>
        <end position="290"/>
    </location>
</feature>
<accession>A0A8H4W638</accession>
<keyword evidence="2" id="KW-1133">Transmembrane helix</keyword>
<evidence type="ECO:0000256" key="1">
    <source>
        <dbReference type="SAM" id="MobiDB-lite"/>
    </source>
</evidence>
<proteinExistence type="predicted"/>
<dbReference type="OrthoDB" id="5428890at2759"/>
<dbReference type="EMBL" id="JAAMPI010000290">
    <property type="protein sequence ID" value="KAF4633090.1"/>
    <property type="molecule type" value="Genomic_DNA"/>
</dbReference>
<feature type="compositionally biased region" description="Low complexity" evidence="1">
    <location>
        <begin position="18"/>
        <end position="29"/>
    </location>
</feature>
<reference evidence="3 4" key="1">
    <citation type="submission" date="2020-03" db="EMBL/GenBank/DDBJ databases">
        <title>Draft Genome Sequence of Cudoniella acicularis.</title>
        <authorList>
            <person name="Buettner E."/>
            <person name="Kellner H."/>
        </authorList>
    </citation>
    <scope>NUCLEOTIDE SEQUENCE [LARGE SCALE GENOMIC DNA]</scope>
    <source>
        <strain evidence="3 4">DSM 108380</strain>
    </source>
</reference>
<name>A0A8H4W638_9HELO</name>
<evidence type="ECO:0000256" key="2">
    <source>
        <dbReference type="SAM" id="Phobius"/>
    </source>
</evidence>
<evidence type="ECO:0000313" key="4">
    <source>
        <dbReference type="Proteomes" id="UP000566819"/>
    </source>
</evidence>
<feature type="compositionally biased region" description="Basic residues" evidence="1">
    <location>
        <begin position="464"/>
        <end position="474"/>
    </location>
</feature>
<dbReference type="Proteomes" id="UP000566819">
    <property type="component" value="Unassembled WGS sequence"/>
</dbReference>
<feature type="region of interest" description="Disordered" evidence="1">
    <location>
        <begin position="1"/>
        <end position="110"/>
    </location>
</feature>
<keyword evidence="2" id="KW-0812">Transmembrane</keyword>